<organism evidence="2">
    <name type="scientific">Lysobacter firmicutimachus</name>
    <dbReference type="NCBI Taxonomy" id="1792846"/>
    <lineage>
        <taxon>Bacteria</taxon>
        <taxon>Pseudomonadati</taxon>
        <taxon>Pseudomonadota</taxon>
        <taxon>Gammaproteobacteria</taxon>
        <taxon>Lysobacterales</taxon>
        <taxon>Lysobacteraceae</taxon>
        <taxon>Lysobacter</taxon>
    </lineage>
</organism>
<evidence type="ECO:0000256" key="1">
    <source>
        <dbReference type="SAM" id="MobiDB-lite"/>
    </source>
</evidence>
<gene>
    <name evidence="2" type="ORF">ABU614_13645</name>
</gene>
<evidence type="ECO:0000313" key="2">
    <source>
        <dbReference type="EMBL" id="XCO73440.1"/>
    </source>
</evidence>
<proteinExistence type="predicted"/>
<dbReference type="EMBL" id="CP159925">
    <property type="protein sequence ID" value="XCO73440.1"/>
    <property type="molecule type" value="Genomic_DNA"/>
</dbReference>
<sequence>MQLFDIAVGRCRAIEGGTVTIGLDSAIVSRLVPGYPWRMSGTSVLRLSQRLCSKRFPLEPGRETFLQREELMRNPSASLDLLGDGNFVPVRLRALSDGEEPQIVKPATKTPRSNLPQSRRS</sequence>
<name>A0AAU8MP66_9GAMM</name>
<feature type="compositionally biased region" description="Polar residues" evidence="1">
    <location>
        <begin position="110"/>
        <end position="121"/>
    </location>
</feature>
<protein>
    <submittedName>
        <fullName evidence="2">Uncharacterized protein</fullName>
    </submittedName>
</protein>
<feature type="region of interest" description="Disordered" evidence="1">
    <location>
        <begin position="99"/>
        <end position="121"/>
    </location>
</feature>
<dbReference type="AlphaFoldDB" id="A0AAU8MP66"/>
<reference evidence="2" key="1">
    <citation type="submission" date="2024-06" db="EMBL/GenBank/DDBJ databases">
        <authorList>
            <person name="Li S."/>
        </authorList>
    </citation>
    <scope>NUCLEOTIDE SEQUENCE</scope>
    <source>
        <strain evidence="2">SR10</strain>
    </source>
</reference>
<dbReference type="RefSeq" id="WP_363796426.1">
    <property type="nucleotide sequence ID" value="NZ_CP159925.1"/>
</dbReference>
<accession>A0AAU8MP66</accession>